<evidence type="ECO:0000313" key="2">
    <source>
        <dbReference type="Proteomes" id="UP000298781"/>
    </source>
</evidence>
<dbReference type="AlphaFoldDB" id="A0A4D7B9P2"/>
<accession>A0A4D7B9P2</accession>
<dbReference type="InterPro" id="IPR021457">
    <property type="entry name" value="DUF3108"/>
</dbReference>
<proteinExistence type="predicted"/>
<dbReference type="EMBL" id="CP039690">
    <property type="protein sequence ID" value="QCI64752.1"/>
    <property type="molecule type" value="Genomic_DNA"/>
</dbReference>
<dbReference type="OrthoDB" id="7630100at2"/>
<name>A0A4D7B9P2_9HYPH</name>
<gene>
    <name evidence="1" type="ORF">E8M01_11275</name>
</gene>
<keyword evidence="2" id="KW-1185">Reference proteome</keyword>
<dbReference type="KEGG" id="pstg:E8M01_11275"/>
<organism evidence="1 2">
    <name type="scientific">Phreatobacter stygius</name>
    <dbReference type="NCBI Taxonomy" id="1940610"/>
    <lineage>
        <taxon>Bacteria</taxon>
        <taxon>Pseudomonadati</taxon>
        <taxon>Pseudomonadota</taxon>
        <taxon>Alphaproteobacteria</taxon>
        <taxon>Hyphomicrobiales</taxon>
        <taxon>Phreatobacteraceae</taxon>
        <taxon>Phreatobacter</taxon>
    </lineage>
</organism>
<sequence>MHTARGVDDPALAGDGVCAVSRSSLLAGIAAFAAIASPAAAIEAVSGRYEIMIGGLQVGVAGFEGRISNDSYETSVSVRLSGVSRLIASGRGSATASGRIAGGRAVPANYALTLNTTQQNEAIRMAMSGGAVRTFSAEPAKPEAPDQVPLTASHRQGVLDPLAAALFVVAGSGPTVSAEACARTFPVFDGRQRYDLAFSYSRTEELKVPGYSGPAVVCNARYRPIAGHRPAQTQGMEQNRDMQIWLAPVAGTRALVPARIMIRTPVGMAQIEPTKLELGSPTSTASINR</sequence>
<protein>
    <submittedName>
        <fullName evidence="1">DUF3108 domain-containing protein</fullName>
    </submittedName>
</protein>
<dbReference type="Proteomes" id="UP000298781">
    <property type="component" value="Chromosome"/>
</dbReference>
<dbReference type="Pfam" id="PF11306">
    <property type="entry name" value="DUF3108"/>
    <property type="match status" value="1"/>
</dbReference>
<evidence type="ECO:0000313" key="1">
    <source>
        <dbReference type="EMBL" id="QCI64752.1"/>
    </source>
</evidence>
<reference evidence="1 2" key="1">
    <citation type="submission" date="2019-04" db="EMBL/GenBank/DDBJ databases">
        <title>Phreatobacter aquaticus sp. nov.</title>
        <authorList>
            <person name="Choi A."/>
        </authorList>
    </citation>
    <scope>NUCLEOTIDE SEQUENCE [LARGE SCALE GENOMIC DNA]</scope>
    <source>
        <strain evidence="1 2">KCTC 52518</strain>
    </source>
</reference>